<reference evidence="2 3" key="1">
    <citation type="journal article" date="2021" name="Int. J. Syst. Evol. Microbiol.">
        <title>Streptococcus vicugnae sp. nov., isolated from faeces of alpacas (Vicugna pacos) and cattle (Bos taurus), Streptococcus zalophi sp. nov., and Streptococcus pacificus sp. nov., isolated from respiratory tract of California sea lions (Zalophus californianus).</title>
        <authorList>
            <person name="Volokhov D.V."/>
            <person name="Zagorodnyaya T.A."/>
            <person name="Shen Z."/>
            <person name="Blom J."/>
            <person name="Furtak V.A."/>
            <person name="Eisenberg T."/>
            <person name="Fan P."/>
            <person name="Jeong K.C."/>
            <person name="Gao Y."/>
            <person name="Zhang S."/>
            <person name="Amselle M."/>
        </authorList>
    </citation>
    <scope>NUCLEOTIDE SEQUENCE [LARGE SCALE GENOMIC DNA]</scope>
    <source>
        <strain evidence="2 3">CSL7591</strain>
    </source>
</reference>
<gene>
    <name evidence="2" type="ORF">JHK62_07675</name>
</gene>
<keyword evidence="1" id="KW-0175">Coiled coil</keyword>
<keyword evidence="3" id="KW-1185">Reference proteome</keyword>
<sequence length="438" mass="52433">MELREFKHWLLDKGLDENELYIESIKCYQVEAYKAAYMFSYLANHKYISELAINYKGIPASFKKNIPQKNERIKKWKKEVKLLKSEDKWESTLNDLIQSDPQKTGNIFELPKGVKDRISEMRSLRNVSAHAKERKITESTVQELWNDIVYTYPYFVINGTRENWLSRFDQIVTYAGENSKDSIKELQKNLQNLSIDNQLKILEEIIKKYILELEFLEKIPKLVIHFLNEYFSKKQHNLVNDLSLTSQIFLSIVLEKFEIKGDIYDIIELLKELKKDSLFIDLCADYSNHFWRLIDYLYPQSNEKELTQLIMDYLNMAHEILKDTDFKKFSILSSSGVLLEQAKIKVETLYYYTMNRTGDKKHKTSTFDYSKFSRNAHFVRYVMYRISNEEKLKDEQDFSDFIQRCEKVLFDSEDELLLEVQEKIREYNLKYKIIEEKK</sequence>
<accession>A0ABS0ZKJ3</accession>
<dbReference type="RefSeq" id="WP_199576170.1">
    <property type="nucleotide sequence ID" value="NZ_JAENBO010000008.1"/>
</dbReference>
<organism evidence="2 3">
    <name type="scientific">Streptococcus pacificus</name>
    <dbReference type="NCBI Taxonomy" id="2740577"/>
    <lineage>
        <taxon>Bacteria</taxon>
        <taxon>Bacillati</taxon>
        <taxon>Bacillota</taxon>
        <taxon>Bacilli</taxon>
        <taxon>Lactobacillales</taxon>
        <taxon>Streptococcaceae</taxon>
        <taxon>Streptococcus</taxon>
    </lineage>
</organism>
<protein>
    <submittedName>
        <fullName evidence="2">Uncharacterized protein</fullName>
    </submittedName>
</protein>
<evidence type="ECO:0000256" key="1">
    <source>
        <dbReference type="SAM" id="Coils"/>
    </source>
</evidence>
<evidence type="ECO:0000313" key="3">
    <source>
        <dbReference type="Proteomes" id="UP000653045"/>
    </source>
</evidence>
<name>A0ABS0ZKJ3_9STRE</name>
<proteinExistence type="predicted"/>
<comment type="caution">
    <text evidence="2">The sequence shown here is derived from an EMBL/GenBank/DDBJ whole genome shotgun (WGS) entry which is preliminary data.</text>
</comment>
<feature type="coiled-coil region" evidence="1">
    <location>
        <begin position="176"/>
        <end position="219"/>
    </location>
</feature>
<dbReference type="EMBL" id="JAENBO010000008">
    <property type="protein sequence ID" value="MBJ8326546.1"/>
    <property type="molecule type" value="Genomic_DNA"/>
</dbReference>
<evidence type="ECO:0000313" key="2">
    <source>
        <dbReference type="EMBL" id="MBJ8326546.1"/>
    </source>
</evidence>
<dbReference type="Proteomes" id="UP000653045">
    <property type="component" value="Unassembled WGS sequence"/>
</dbReference>